<dbReference type="Proteomes" id="UP001195769">
    <property type="component" value="Unassembled WGS sequence"/>
</dbReference>
<proteinExistence type="predicted"/>
<protein>
    <submittedName>
        <fullName evidence="1">Uncharacterized protein</fullName>
    </submittedName>
</protein>
<dbReference type="RefSeq" id="XP_041221660.1">
    <property type="nucleotide sequence ID" value="XM_041367762.1"/>
</dbReference>
<keyword evidence="2" id="KW-1185">Reference proteome</keyword>
<dbReference type="GeneID" id="64662060"/>
<evidence type="ECO:0000313" key="1">
    <source>
        <dbReference type="EMBL" id="KAG1896084.1"/>
    </source>
</evidence>
<dbReference type="AlphaFoldDB" id="A0AAD4HHW3"/>
<name>A0AAD4HHW3_9AGAM</name>
<gene>
    <name evidence="1" type="ORF">F5891DRAFT_1193527</name>
</gene>
<dbReference type="EMBL" id="JABBWK010000059">
    <property type="protein sequence ID" value="KAG1896084.1"/>
    <property type="molecule type" value="Genomic_DNA"/>
</dbReference>
<organism evidence="1 2">
    <name type="scientific">Suillus fuscotomentosus</name>
    <dbReference type="NCBI Taxonomy" id="1912939"/>
    <lineage>
        <taxon>Eukaryota</taxon>
        <taxon>Fungi</taxon>
        <taxon>Dikarya</taxon>
        <taxon>Basidiomycota</taxon>
        <taxon>Agaricomycotina</taxon>
        <taxon>Agaricomycetes</taxon>
        <taxon>Agaricomycetidae</taxon>
        <taxon>Boletales</taxon>
        <taxon>Suillineae</taxon>
        <taxon>Suillaceae</taxon>
        <taxon>Suillus</taxon>
    </lineage>
</organism>
<accession>A0AAD4HHW3</accession>
<reference evidence="1" key="1">
    <citation type="journal article" date="2020" name="New Phytol.">
        <title>Comparative genomics reveals dynamic genome evolution in host specialist ectomycorrhizal fungi.</title>
        <authorList>
            <person name="Lofgren L.A."/>
            <person name="Nguyen N.H."/>
            <person name="Vilgalys R."/>
            <person name="Ruytinx J."/>
            <person name="Liao H.L."/>
            <person name="Branco S."/>
            <person name="Kuo A."/>
            <person name="LaButti K."/>
            <person name="Lipzen A."/>
            <person name="Andreopoulos W."/>
            <person name="Pangilinan J."/>
            <person name="Riley R."/>
            <person name="Hundley H."/>
            <person name="Na H."/>
            <person name="Barry K."/>
            <person name="Grigoriev I.V."/>
            <person name="Stajich J.E."/>
            <person name="Kennedy P.G."/>
        </authorList>
    </citation>
    <scope>NUCLEOTIDE SEQUENCE</scope>
    <source>
        <strain evidence="1">FC203</strain>
    </source>
</reference>
<sequence>MLMIDREGAQSSHMMCVAKPVGSPRWDCPSPSIVLESGDIGDEPIVEEPLKELFANRSGLERVTPFPFAQLISTEPILCRIRECQIPQWYIEKHSKTCVELHRLEAEIVECNESIGELKNTIRDSVVAMDTPSPASPPEYRGVPIFTHSSSPSIPGPLQLFWWDYMQRLSMKKTQRRLLESLDGILLIASEISMPSLEEGPKEPIGHQRLLSPGSERKMSQIRTWCRPPVEDAALSQLAEDVEAPVDDDRQSI</sequence>
<comment type="caution">
    <text evidence="1">The sequence shown here is derived from an EMBL/GenBank/DDBJ whole genome shotgun (WGS) entry which is preliminary data.</text>
</comment>
<evidence type="ECO:0000313" key="2">
    <source>
        <dbReference type="Proteomes" id="UP001195769"/>
    </source>
</evidence>